<feature type="compositionally biased region" description="Basic and acidic residues" evidence="1">
    <location>
        <begin position="60"/>
        <end position="82"/>
    </location>
</feature>
<reference evidence="2" key="1">
    <citation type="submission" date="2020-08" db="EMBL/GenBank/DDBJ databases">
        <title>Genome sequencing and assembly of the red palm weevil Rhynchophorus ferrugineus.</title>
        <authorList>
            <person name="Dias G.B."/>
            <person name="Bergman C.M."/>
            <person name="Manee M."/>
        </authorList>
    </citation>
    <scope>NUCLEOTIDE SEQUENCE</scope>
    <source>
        <strain evidence="2">AA-2017</strain>
        <tissue evidence="2">Whole larva</tissue>
    </source>
</reference>
<feature type="region of interest" description="Disordered" evidence="1">
    <location>
        <begin position="60"/>
        <end position="89"/>
    </location>
</feature>
<dbReference type="EMBL" id="JAACXV010013381">
    <property type="protein sequence ID" value="KAF7273512.1"/>
    <property type="molecule type" value="Genomic_DNA"/>
</dbReference>
<name>A0A834I2S6_RHYFE</name>
<comment type="caution">
    <text evidence="2">The sequence shown here is derived from an EMBL/GenBank/DDBJ whole genome shotgun (WGS) entry which is preliminary data.</text>
</comment>
<dbReference type="Proteomes" id="UP000625711">
    <property type="component" value="Unassembled WGS sequence"/>
</dbReference>
<evidence type="ECO:0000256" key="1">
    <source>
        <dbReference type="SAM" id="MobiDB-lite"/>
    </source>
</evidence>
<accession>A0A834I2S6</accession>
<dbReference type="AlphaFoldDB" id="A0A834I2S6"/>
<evidence type="ECO:0000313" key="2">
    <source>
        <dbReference type="EMBL" id="KAF7273512.1"/>
    </source>
</evidence>
<gene>
    <name evidence="2" type="ORF">GWI33_013780</name>
</gene>
<protein>
    <submittedName>
        <fullName evidence="2">Uncharacterized protein</fullName>
    </submittedName>
</protein>
<proteinExistence type="predicted"/>
<keyword evidence="3" id="KW-1185">Reference proteome</keyword>
<evidence type="ECO:0000313" key="3">
    <source>
        <dbReference type="Proteomes" id="UP000625711"/>
    </source>
</evidence>
<feature type="compositionally biased region" description="Polar residues" evidence="1">
    <location>
        <begin position="13"/>
        <end position="22"/>
    </location>
</feature>
<sequence>MPSANCFSPPKPSFSSVRTGTNPSVTAVTRRCPYPRLRPTVRPPDFRFFFGSEVREPPFESRLEEPLGVRESDDGITEEKSEISNCSRC</sequence>
<organism evidence="2 3">
    <name type="scientific">Rhynchophorus ferrugineus</name>
    <name type="common">Red palm weevil</name>
    <name type="synonym">Curculio ferrugineus</name>
    <dbReference type="NCBI Taxonomy" id="354439"/>
    <lineage>
        <taxon>Eukaryota</taxon>
        <taxon>Metazoa</taxon>
        <taxon>Ecdysozoa</taxon>
        <taxon>Arthropoda</taxon>
        <taxon>Hexapoda</taxon>
        <taxon>Insecta</taxon>
        <taxon>Pterygota</taxon>
        <taxon>Neoptera</taxon>
        <taxon>Endopterygota</taxon>
        <taxon>Coleoptera</taxon>
        <taxon>Polyphaga</taxon>
        <taxon>Cucujiformia</taxon>
        <taxon>Curculionidae</taxon>
        <taxon>Dryophthorinae</taxon>
        <taxon>Rhynchophorus</taxon>
    </lineage>
</organism>
<feature type="region of interest" description="Disordered" evidence="1">
    <location>
        <begin position="1"/>
        <end position="22"/>
    </location>
</feature>